<dbReference type="RefSeq" id="WP_330133514.1">
    <property type="nucleotide sequence ID" value="NZ_JAUTXY010000004.1"/>
</dbReference>
<evidence type="ECO:0000313" key="2">
    <source>
        <dbReference type="EMBL" id="MEE2058296.1"/>
    </source>
</evidence>
<dbReference type="Gene3D" id="3.20.20.30">
    <property type="entry name" value="Luciferase-like domain"/>
    <property type="match status" value="1"/>
</dbReference>
<dbReference type="EMBL" id="JAUTXY010000004">
    <property type="protein sequence ID" value="MEE2058296.1"/>
    <property type="molecule type" value="Genomic_DNA"/>
</dbReference>
<dbReference type="PANTHER" id="PTHR30137:SF6">
    <property type="entry name" value="LUCIFERASE-LIKE MONOOXYGENASE"/>
    <property type="match status" value="1"/>
</dbReference>
<name>A0ABU7L9S0_9NOCA</name>
<dbReference type="SUPFAM" id="SSF51679">
    <property type="entry name" value="Bacterial luciferase-like"/>
    <property type="match status" value="1"/>
</dbReference>
<dbReference type="InterPro" id="IPR036661">
    <property type="entry name" value="Luciferase-like_sf"/>
</dbReference>
<dbReference type="InterPro" id="IPR050766">
    <property type="entry name" value="Bact_Lucif_Oxidored"/>
</dbReference>
<dbReference type="Pfam" id="PF00296">
    <property type="entry name" value="Bac_luciferase"/>
    <property type="match status" value="2"/>
</dbReference>
<evidence type="ECO:0000313" key="3">
    <source>
        <dbReference type="Proteomes" id="UP001336020"/>
    </source>
</evidence>
<organism evidence="2 3">
    <name type="scientific">Rhodococcus artemisiae</name>
    <dbReference type="NCBI Taxonomy" id="714159"/>
    <lineage>
        <taxon>Bacteria</taxon>
        <taxon>Bacillati</taxon>
        <taxon>Actinomycetota</taxon>
        <taxon>Actinomycetes</taxon>
        <taxon>Mycobacteriales</taxon>
        <taxon>Nocardiaceae</taxon>
        <taxon>Rhodococcus</taxon>
    </lineage>
</organism>
<comment type="caution">
    <text evidence="2">The sequence shown here is derived from an EMBL/GenBank/DDBJ whole genome shotgun (WGS) entry which is preliminary data.</text>
</comment>
<protein>
    <submittedName>
        <fullName evidence="2">LLM class flavin-dependent oxidoreductase</fullName>
    </submittedName>
</protein>
<keyword evidence="3" id="KW-1185">Reference proteome</keyword>
<accession>A0ABU7L9S0</accession>
<dbReference type="CDD" id="cd00347">
    <property type="entry name" value="Flavin_utilizing_monoxygenases"/>
    <property type="match status" value="2"/>
</dbReference>
<dbReference type="InterPro" id="IPR011251">
    <property type="entry name" value="Luciferase-like_dom"/>
</dbReference>
<dbReference type="PANTHER" id="PTHR30137">
    <property type="entry name" value="LUCIFERASE-LIKE MONOOXYGENASE"/>
    <property type="match status" value="1"/>
</dbReference>
<sequence length="380" mass="40105">MSASNPTPLSVLDLSPISEGSNAPAALHNTLDLARRVESLGYKRYWVAEHHFVAVASSSPAVLIGAIAAATATIRVGAAAVQLGHNTAIAVVEAFGTLDALYPGRIDLGLGRSGQRRAEALKAAASRGDEPAPRATEIRDGLVIPAPFPTAKLLTSSRLASSLAVLQQPGADAPNFAHQVEDIRALLEGNYKSADGTALHASPGEDADVELWVFGSSAGPSADLAGRFGLPFGANYHVSPGTTVEAVDAYRAAFRPSRILAEPYVVVSADAVVADDDATAQELASTYGHWTHSIRSGHGAIPYPDPRTTPPLTDTERELVDDRLITQFVGSPSTVAERLETLRRVTGADELVITSVTHKHDDRIRSYELLAHEWGIAAPR</sequence>
<feature type="domain" description="Luciferase-like" evidence="1">
    <location>
        <begin position="10"/>
        <end position="132"/>
    </location>
</feature>
<feature type="domain" description="Luciferase-like" evidence="1">
    <location>
        <begin position="183"/>
        <end position="347"/>
    </location>
</feature>
<reference evidence="2 3" key="1">
    <citation type="submission" date="2023-07" db="EMBL/GenBank/DDBJ databases">
        <authorList>
            <person name="Girao M."/>
            <person name="Carvalho M.F."/>
        </authorList>
    </citation>
    <scope>NUCLEOTIDE SEQUENCE [LARGE SCALE GENOMIC DNA]</scope>
    <source>
        <strain evidence="2 3">YIM65754</strain>
    </source>
</reference>
<proteinExistence type="predicted"/>
<gene>
    <name evidence="2" type="ORF">Q7514_12265</name>
</gene>
<evidence type="ECO:0000259" key="1">
    <source>
        <dbReference type="Pfam" id="PF00296"/>
    </source>
</evidence>
<dbReference type="Proteomes" id="UP001336020">
    <property type="component" value="Unassembled WGS sequence"/>
</dbReference>